<comment type="caution">
    <text evidence="9">The sequence shown here is derived from an EMBL/GenBank/DDBJ whole genome shotgun (WGS) entry which is preliminary data.</text>
</comment>
<dbReference type="Gene3D" id="1.10.760.10">
    <property type="entry name" value="Cytochrome c-like domain"/>
    <property type="match status" value="1"/>
</dbReference>
<dbReference type="PROSITE" id="PS51007">
    <property type="entry name" value="CYTC"/>
    <property type="match status" value="1"/>
</dbReference>
<dbReference type="PRINTS" id="PR00607">
    <property type="entry name" value="CYTCHROMECIE"/>
</dbReference>
<name>A0ABP8V670_9GAMM</name>
<evidence type="ECO:0000259" key="8">
    <source>
        <dbReference type="PROSITE" id="PS51007"/>
    </source>
</evidence>
<dbReference type="SUPFAM" id="SSF46626">
    <property type="entry name" value="Cytochrome c"/>
    <property type="match status" value="1"/>
</dbReference>
<dbReference type="InterPro" id="IPR036909">
    <property type="entry name" value="Cyt_c-like_dom_sf"/>
</dbReference>
<dbReference type="Proteomes" id="UP001500604">
    <property type="component" value="Unassembled WGS sequence"/>
</dbReference>
<evidence type="ECO:0000313" key="9">
    <source>
        <dbReference type="EMBL" id="GAA4650948.1"/>
    </source>
</evidence>
<evidence type="ECO:0000256" key="7">
    <source>
        <dbReference type="SAM" id="SignalP"/>
    </source>
</evidence>
<keyword evidence="7" id="KW-0732">Signal</keyword>
<evidence type="ECO:0000256" key="3">
    <source>
        <dbReference type="ARBA" id="ARBA00022723"/>
    </source>
</evidence>
<evidence type="ECO:0000256" key="4">
    <source>
        <dbReference type="ARBA" id="ARBA00022982"/>
    </source>
</evidence>
<keyword evidence="2 6" id="KW-0349">Heme</keyword>
<evidence type="ECO:0000256" key="5">
    <source>
        <dbReference type="ARBA" id="ARBA00023004"/>
    </source>
</evidence>
<dbReference type="InterPro" id="IPR002323">
    <property type="entry name" value="Cyt_CIE"/>
</dbReference>
<feature type="domain" description="Cytochrome c" evidence="8">
    <location>
        <begin position="68"/>
        <end position="150"/>
    </location>
</feature>
<protein>
    <submittedName>
        <fullName evidence="9">Cytochrome c5 family protein</fullName>
    </submittedName>
</protein>
<dbReference type="RefSeq" id="WP_345197228.1">
    <property type="nucleotide sequence ID" value="NZ_BAABFL010000429.1"/>
</dbReference>
<keyword evidence="10" id="KW-1185">Reference proteome</keyword>
<dbReference type="EMBL" id="BAABFL010000429">
    <property type="protein sequence ID" value="GAA4650948.1"/>
    <property type="molecule type" value="Genomic_DNA"/>
</dbReference>
<dbReference type="PANTHER" id="PTHR40942">
    <property type="match status" value="1"/>
</dbReference>
<sequence>MAYFKKMRAVQAAVLLGGLFAGLVMAKPAGDLDEVTRSEIADRIKAVGSLCVAGEECAAGGGAAAVASGPRSGEQVYNTYCTACHTAGVLGAPRKGDKATWDKRLADAGSYQAILNNAINGIRSMPANGTCGDCSSDEISGAIEYMSGLKP</sequence>
<dbReference type="Pfam" id="PF13442">
    <property type="entry name" value="Cytochrome_CBB3"/>
    <property type="match status" value="1"/>
</dbReference>
<keyword evidence="5 6" id="KW-0408">Iron</keyword>
<evidence type="ECO:0000313" key="10">
    <source>
        <dbReference type="Proteomes" id="UP001500604"/>
    </source>
</evidence>
<proteinExistence type="predicted"/>
<keyword evidence="4" id="KW-0249">Electron transport</keyword>
<dbReference type="PANTHER" id="PTHR40942:SF4">
    <property type="entry name" value="CYTOCHROME C5"/>
    <property type="match status" value="1"/>
</dbReference>
<dbReference type="InterPro" id="IPR009056">
    <property type="entry name" value="Cyt_c-like_dom"/>
</dbReference>
<evidence type="ECO:0000256" key="2">
    <source>
        <dbReference type="ARBA" id="ARBA00022617"/>
    </source>
</evidence>
<feature type="signal peptide" evidence="7">
    <location>
        <begin position="1"/>
        <end position="26"/>
    </location>
</feature>
<gene>
    <name evidence="9" type="ORF">GCM10023116_32310</name>
</gene>
<keyword evidence="1" id="KW-0813">Transport</keyword>
<reference evidence="10" key="1">
    <citation type="journal article" date="2019" name="Int. J. Syst. Evol. Microbiol.">
        <title>The Global Catalogue of Microorganisms (GCM) 10K type strain sequencing project: providing services to taxonomists for standard genome sequencing and annotation.</title>
        <authorList>
            <consortium name="The Broad Institute Genomics Platform"/>
            <consortium name="The Broad Institute Genome Sequencing Center for Infectious Disease"/>
            <person name="Wu L."/>
            <person name="Ma J."/>
        </authorList>
    </citation>
    <scope>NUCLEOTIDE SEQUENCE [LARGE SCALE GENOMIC DNA]</scope>
    <source>
        <strain evidence="10">JCM 17805</strain>
    </source>
</reference>
<accession>A0ABP8V670</accession>
<keyword evidence="3 6" id="KW-0479">Metal-binding</keyword>
<evidence type="ECO:0000256" key="6">
    <source>
        <dbReference type="PROSITE-ProRule" id="PRU00433"/>
    </source>
</evidence>
<evidence type="ECO:0000256" key="1">
    <source>
        <dbReference type="ARBA" id="ARBA00022448"/>
    </source>
</evidence>
<feature type="chain" id="PRO_5046179024" evidence="7">
    <location>
        <begin position="27"/>
        <end position="151"/>
    </location>
</feature>
<organism evidence="9 10">
    <name type="scientific">Kistimonas scapharcae</name>
    <dbReference type="NCBI Taxonomy" id="1036133"/>
    <lineage>
        <taxon>Bacteria</taxon>
        <taxon>Pseudomonadati</taxon>
        <taxon>Pseudomonadota</taxon>
        <taxon>Gammaproteobacteria</taxon>
        <taxon>Oceanospirillales</taxon>
        <taxon>Endozoicomonadaceae</taxon>
        <taxon>Kistimonas</taxon>
    </lineage>
</organism>